<evidence type="ECO:0000313" key="6">
    <source>
        <dbReference type="EMBL" id="KAH3854560.1"/>
    </source>
</evidence>
<feature type="transmembrane region" description="Helical" evidence="5">
    <location>
        <begin position="226"/>
        <end position="249"/>
    </location>
</feature>
<dbReference type="Gene3D" id="1.20.1250.20">
    <property type="entry name" value="MFS general substrate transporter like domains"/>
    <property type="match status" value="1"/>
</dbReference>
<feature type="transmembrane region" description="Helical" evidence="5">
    <location>
        <begin position="324"/>
        <end position="343"/>
    </location>
</feature>
<keyword evidence="3 5" id="KW-1133">Transmembrane helix</keyword>
<feature type="transmembrane region" description="Helical" evidence="5">
    <location>
        <begin position="409"/>
        <end position="432"/>
    </location>
</feature>
<reference evidence="6" key="2">
    <citation type="submission" date="2020-11" db="EMBL/GenBank/DDBJ databases">
        <authorList>
            <person name="McCartney M.A."/>
            <person name="Auch B."/>
            <person name="Kono T."/>
            <person name="Mallez S."/>
            <person name="Becker A."/>
            <person name="Gohl D.M."/>
            <person name="Silverstein K.A.T."/>
            <person name="Koren S."/>
            <person name="Bechman K.B."/>
            <person name="Herman A."/>
            <person name="Abrahante J.E."/>
            <person name="Garbe J."/>
        </authorList>
    </citation>
    <scope>NUCLEOTIDE SEQUENCE</scope>
    <source>
        <strain evidence="6">Duluth1</strain>
        <tissue evidence="6">Whole animal</tissue>
    </source>
</reference>
<name>A0A9D4LAN5_DREPO</name>
<keyword evidence="2 5" id="KW-0812">Transmembrane</keyword>
<dbReference type="GO" id="GO:0016020">
    <property type="term" value="C:membrane"/>
    <property type="evidence" value="ECO:0007669"/>
    <property type="project" value="UniProtKB-SubCell"/>
</dbReference>
<evidence type="ECO:0000256" key="4">
    <source>
        <dbReference type="ARBA" id="ARBA00023136"/>
    </source>
</evidence>
<evidence type="ECO:0008006" key="8">
    <source>
        <dbReference type="Google" id="ProtNLM"/>
    </source>
</evidence>
<sequence length="477" mass="52568">MNMTDLKRTITGSIQEKETVSVAVTSWRRFLIGPVVGLYMTGYMLSYFTIIEYTNATWREKKFREANLTNVNATSSDSLCDVNATDPAYKVQDEATSMASKYLVYFSTAQGAPAIISNIILGSYSDALGRKFLLFVGVSGTGLRLIISTFIINYNVNLLFFICACLVEGCTGQFTTVTQACFAYIGDVTVISSGRTYGMAYIMINLALSLIASSYIAGFLIQHYGFLVPIATAAGLLVITLMVVVLFLPESFPSEKRTRERDLRTMLKNSLSFVVSKTRDRWKYQLIFAAHAFSEFGFIGRLGVETLYMMAHPFCWTSQEVGHYTALRTLAVMVFGMGLVRLYKMLLSDVGIAMFGVASYATCFFMEALANNNSLLYIALAANSFTGLESVMIRSIASTLTDASRQGALFSAFAAVDVTINLLSDIATGTLYSLTVGILRGFVFIVLGGVQVIAFLLLLTLLIGWHRERRLQSTEKI</sequence>
<gene>
    <name evidence="6" type="ORF">DPMN_097103</name>
</gene>
<accession>A0A9D4LAN5</accession>
<feature type="transmembrane region" description="Helical" evidence="5">
    <location>
        <begin position="133"/>
        <end position="152"/>
    </location>
</feature>
<evidence type="ECO:0000313" key="7">
    <source>
        <dbReference type="Proteomes" id="UP000828390"/>
    </source>
</evidence>
<organism evidence="6 7">
    <name type="scientific">Dreissena polymorpha</name>
    <name type="common">Zebra mussel</name>
    <name type="synonym">Mytilus polymorpha</name>
    <dbReference type="NCBI Taxonomy" id="45954"/>
    <lineage>
        <taxon>Eukaryota</taxon>
        <taxon>Metazoa</taxon>
        <taxon>Spiralia</taxon>
        <taxon>Lophotrochozoa</taxon>
        <taxon>Mollusca</taxon>
        <taxon>Bivalvia</taxon>
        <taxon>Autobranchia</taxon>
        <taxon>Heteroconchia</taxon>
        <taxon>Euheterodonta</taxon>
        <taxon>Imparidentia</taxon>
        <taxon>Neoheterodontei</taxon>
        <taxon>Myida</taxon>
        <taxon>Dreissenoidea</taxon>
        <taxon>Dreissenidae</taxon>
        <taxon>Dreissena</taxon>
    </lineage>
</organism>
<keyword evidence="7" id="KW-1185">Reference proteome</keyword>
<protein>
    <recommendedName>
        <fullName evidence="8">Solute carrier family 46 member 3</fullName>
    </recommendedName>
</protein>
<evidence type="ECO:0000256" key="5">
    <source>
        <dbReference type="SAM" id="Phobius"/>
    </source>
</evidence>
<proteinExistence type="predicted"/>
<dbReference type="OrthoDB" id="3026777at2759"/>
<evidence type="ECO:0000256" key="2">
    <source>
        <dbReference type="ARBA" id="ARBA00022692"/>
    </source>
</evidence>
<dbReference type="AlphaFoldDB" id="A0A9D4LAN5"/>
<dbReference type="SUPFAM" id="SSF103473">
    <property type="entry name" value="MFS general substrate transporter"/>
    <property type="match status" value="1"/>
</dbReference>
<feature type="transmembrane region" description="Helical" evidence="5">
    <location>
        <begin position="286"/>
        <end position="304"/>
    </location>
</feature>
<keyword evidence="4 5" id="KW-0472">Membrane</keyword>
<feature type="transmembrane region" description="Helical" evidence="5">
    <location>
        <begin position="438"/>
        <end position="463"/>
    </location>
</feature>
<feature type="transmembrane region" description="Helical" evidence="5">
    <location>
        <begin position="197"/>
        <end position="220"/>
    </location>
</feature>
<dbReference type="InterPro" id="IPR011701">
    <property type="entry name" value="MFS"/>
</dbReference>
<dbReference type="InterPro" id="IPR036259">
    <property type="entry name" value="MFS_trans_sf"/>
</dbReference>
<feature type="transmembrane region" description="Helical" evidence="5">
    <location>
        <begin position="158"/>
        <end position="185"/>
    </location>
</feature>
<feature type="transmembrane region" description="Helical" evidence="5">
    <location>
        <begin position="30"/>
        <end position="50"/>
    </location>
</feature>
<evidence type="ECO:0000256" key="1">
    <source>
        <dbReference type="ARBA" id="ARBA00004141"/>
    </source>
</evidence>
<dbReference type="PANTHER" id="PTHR23507">
    <property type="entry name" value="ZGC:174356"/>
    <property type="match status" value="1"/>
</dbReference>
<feature type="transmembrane region" description="Helical" evidence="5">
    <location>
        <begin position="102"/>
        <end position="121"/>
    </location>
</feature>
<feature type="transmembrane region" description="Helical" evidence="5">
    <location>
        <begin position="375"/>
        <end position="397"/>
    </location>
</feature>
<evidence type="ECO:0000256" key="3">
    <source>
        <dbReference type="ARBA" id="ARBA00022989"/>
    </source>
</evidence>
<comment type="subcellular location">
    <subcellularLocation>
        <location evidence="1">Membrane</location>
        <topology evidence="1">Multi-pass membrane protein</topology>
    </subcellularLocation>
</comment>
<dbReference type="EMBL" id="JAIWYP010000003">
    <property type="protein sequence ID" value="KAH3854560.1"/>
    <property type="molecule type" value="Genomic_DNA"/>
</dbReference>
<comment type="caution">
    <text evidence="6">The sequence shown here is derived from an EMBL/GenBank/DDBJ whole genome shotgun (WGS) entry which is preliminary data.</text>
</comment>
<dbReference type="GO" id="GO:0022857">
    <property type="term" value="F:transmembrane transporter activity"/>
    <property type="evidence" value="ECO:0007669"/>
    <property type="project" value="InterPro"/>
</dbReference>
<dbReference type="PANTHER" id="PTHR23507:SF1">
    <property type="entry name" value="FI18259P1-RELATED"/>
    <property type="match status" value="1"/>
</dbReference>
<reference evidence="6" key="1">
    <citation type="journal article" date="2019" name="bioRxiv">
        <title>The Genome of the Zebra Mussel, Dreissena polymorpha: A Resource for Invasive Species Research.</title>
        <authorList>
            <person name="McCartney M.A."/>
            <person name="Auch B."/>
            <person name="Kono T."/>
            <person name="Mallez S."/>
            <person name="Zhang Y."/>
            <person name="Obille A."/>
            <person name="Becker A."/>
            <person name="Abrahante J.E."/>
            <person name="Garbe J."/>
            <person name="Badalamenti J.P."/>
            <person name="Herman A."/>
            <person name="Mangelson H."/>
            <person name="Liachko I."/>
            <person name="Sullivan S."/>
            <person name="Sone E.D."/>
            <person name="Koren S."/>
            <person name="Silverstein K.A.T."/>
            <person name="Beckman K.B."/>
            <person name="Gohl D.M."/>
        </authorList>
    </citation>
    <scope>NUCLEOTIDE SEQUENCE</scope>
    <source>
        <strain evidence="6">Duluth1</strain>
        <tissue evidence="6">Whole animal</tissue>
    </source>
</reference>
<feature type="transmembrane region" description="Helical" evidence="5">
    <location>
        <begin position="350"/>
        <end position="369"/>
    </location>
</feature>
<dbReference type="Pfam" id="PF07690">
    <property type="entry name" value="MFS_1"/>
    <property type="match status" value="1"/>
</dbReference>
<dbReference type="Proteomes" id="UP000828390">
    <property type="component" value="Unassembled WGS sequence"/>
</dbReference>